<accession>A0A844CY03</accession>
<sequence>MRLGQGHIGHVPRLLAILWAFTRGTAWLPKVRSPFTDLRVMCTVIRRGWVRVAFDGAWPVGFIAREGSRIHALYVHPKARGRGVGRALLQDAKAQACQLDLYVLQQNHGAWAFYAREGFAEAGRGTGAGNDENLPDIRMIWYAREAL</sequence>
<comment type="caution">
    <text evidence="4">The sequence shown here is derived from an EMBL/GenBank/DDBJ whole genome shotgun (WGS) entry which is preliminary data.</text>
</comment>
<gene>
    <name evidence="4" type="ORF">FDP25_05755</name>
</gene>
<proteinExistence type="predicted"/>
<dbReference type="InterPro" id="IPR000182">
    <property type="entry name" value="GNAT_dom"/>
</dbReference>
<dbReference type="OrthoDB" id="9797417at2"/>
<evidence type="ECO:0000313" key="4">
    <source>
        <dbReference type="EMBL" id="MRU14934.1"/>
    </source>
</evidence>
<dbReference type="PANTHER" id="PTHR43420">
    <property type="entry name" value="ACETYLTRANSFERASE"/>
    <property type="match status" value="1"/>
</dbReference>
<dbReference type="InterPro" id="IPR050680">
    <property type="entry name" value="YpeA/RimI_acetyltransf"/>
</dbReference>
<dbReference type="CDD" id="cd04301">
    <property type="entry name" value="NAT_SF"/>
    <property type="match status" value="1"/>
</dbReference>
<evidence type="ECO:0000256" key="1">
    <source>
        <dbReference type="ARBA" id="ARBA00022679"/>
    </source>
</evidence>
<dbReference type="RefSeq" id="WP_154149793.1">
    <property type="nucleotide sequence ID" value="NZ_SZWE01000001.1"/>
</dbReference>
<feature type="domain" description="N-acetyltransferase" evidence="3">
    <location>
        <begin position="12"/>
        <end position="144"/>
    </location>
</feature>
<dbReference type="EMBL" id="SZWE01000001">
    <property type="protein sequence ID" value="MRU14934.1"/>
    <property type="molecule type" value="Genomic_DNA"/>
</dbReference>
<keyword evidence="1 4" id="KW-0808">Transferase</keyword>
<dbReference type="Proteomes" id="UP000564704">
    <property type="component" value="Unassembled WGS sequence"/>
</dbReference>
<reference evidence="4 5" key="1">
    <citation type="submission" date="2019-05" db="EMBL/GenBank/DDBJ databases">
        <title>Roseovarius bejariae sp. nov., a moderately halophylic bacterium isolated from a saline soil in Rambla Salada (Murcia).</title>
        <authorList>
            <person name="Castro D.J."/>
            <person name="Gomez-Altuve A."/>
            <person name="Reina J.C."/>
            <person name="Rodriguez M."/>
            <person name="Sampedro I."/>
            <person name="Llamas I."/>
            <person name="Martinez-Checa F."/>
        </authorList>
    </citation>
    <scope>NUCLEOTIDE SEQUENCE [LARGE SCALE GENOMIC DNA]</scope>
    <source>
        <strain evidence="4 5">A21</strain>
    </source>
</reference>
<dbReference type="PROSITE" id="PS51186">
    <property type="entry name" value="GNAT"/>
    <property type="match status" value="1"/>
</dbReference>
<evidence type="ECO:0000259" key="3">
    <source>
        <dbReference type="PROSITE" id="PS51186"/>
    </source>
</evidence>
<keyword evidence="5" id="KW-1185">Reference proteome</keyword>
<organism evidence="4 5">
    <name type="scientific">Roseovarius bejariae</name>
    <dbReference type="NCBI Taxonomy" id="2576383"/>
    <lineage>
        <taxon>Bacteria</taxon>
        <taxon>Pseudomonadati</taxon>
        <taxon>Pseudomonadota</taxon>
        <taxon>Alphaproteobacteria</taxon>
        <taxon>Rhodobacterales</taxon>
        <taxon>Roseobacteraceae</taxon>
        <taxon>Roseovarius</taxon>
    </lineage>
</organism>
<evidence type="ECO:0000313" key="5">
    <source>
        <dbReference type="Proteomes" id="UP000564704"/>
    </source>
</evidence>
<dbReference type="PANTHER" id="PTHR43420:SF47">
    <property type="entry name" value="N-ACETYLTRANSFERASE DOMAIN-CONTAINING PROTEIN"/>
    <property type="match status" value="1"/>
</dbReference>
<evidence type="ECO:0000256" key="2">
    <source>
        <dbReference type="ARBA" id="ARBA00023315"/>
    </source>
</evidence>
<dbReference type="SUPFAM" id="SSF55729">
    <property type="entry name" value="Acyl-CoA N-acyltransferases (Nat)"/>
    <property type="match status" value="1"/>
</dbReference>
<dbReference type="InterPro" id="IPR016181">
    <property type="entry name" value="Acyl_CoA_acyltransferase"/>
</dbReference>
<dbReference type="Pfam" id="PF13508">
    <property type="entry name" value="Acetyltransf_7"/>
    <property type="match status" value="1"/>
</dbReference>
<dbReference type="AlphaFoldDB" id="A0A844CY03"/>
<dbReference type="Gene3D" id="3.40.630.30">
    <property type="match status" value="1"/>
</dbReference>
<name>A0A844CY03_9RHOB</name>
<keyword evidence="2" id="KW-0012">Acyltransferase</keyword>
<dbReference type="GO" id="GO:0016747">
    <property type="term" value="F:acyltransferase activity, transferring groups other than amino-acyl groups"/>
    <property type="evidence" value="ECO:0007669"/>
    <property type="project" value="InterPro"/>
</dbReference>
<protein>
    <submittedName>
        <fullName evidence="4">GNAT family N-acetyltransferase</fullName>
    </submittedName>
</protein>